<organism evidence="4 5">
    <name type="scientific">Actinomadura vinacea</name>
    <dbReference type="NCBI Taxonomy" id="115336"/>
    <lineage>
        <taxon>Bacteria</taxon>
        <taxon>Bacillati</taxon>
        <taxon>Actinomycetota</taxon>
        <taxon>Actinomycetes</taxon>
        <taxon>Streptosporangiales</taxon>
        <taxon>Thermomonosporaceae</taxon>
        <taxon>Actinomadura</taxon>
    </lineage>
</organism>
<feature type="transmembrane region" description="Helical" evidence="3">
    <location>
        <begin position="37"/>
        <end position="55"/>
    </location>
</feature>
<proteinExistence type="predicted"/>
<evidence type="ECO:0008006" key="6">
    <source>
        <dbReference type="Google" id="ProtNLM"/>
    </source>
</evidence>
<protein>
    <recommendedName>
        <fullName evidence="6">DUF3040 domain-containing protein</fullName>
    </recommendedName>
</protein>
<feature type="compositionally biased region" description="Low complexity" evidence="2">
    <location>
        <begin position="86"/>
        <end position="99"/>
    </location>
</feature>
<dbReference type="Proteomes" id="UP001501231">
    <property type="component" value="Unassembled WGS sequence"/>
</dbReference>
<feature type="region of interest" description="Disordered" evidence="2">
    <location>
        <begin position="86"/>
        <end position="106"/>
    </location>
</feature>
<accession>A0ABN3K019</accession>
<keyword evidence="3" id="KW-1133">Transmembrane helix</keyword>
<comment type="caution">
    <text evidence="4">The sequence shown here is derived from an EMBL/GenBank/DDBJ whole genome shotgun (WGS) entry which is preliminary data.</text>
</comment>
<evidence type="ECO:0000313" key="4">
    <source>
        <dbReference type="EMBL" id="GAA2445509.1"/>
    </source>
</evidence>
<gene>
    <name evidence="4" type="ORF">GCM10010191_73020</name>
</gene>
<evidence type="ECO:0000256" key="1">
    <source>
        <dbReference type="SAM" id="Coils"/>
    </source>
</evidence>
<keyword evidence="5" id="KW-1185">Reference proteome</keyword>
<dbReference type="RefSeq" id="WP_344595311.1">
    <property type="nucleotide sequence ID" value="NZ_BAAARW010000030.1"/>
</dbReference>
<feature type="coiled-coil region" evidence="1">
    <location>
        <begin position="52"/>
        <end position="79"/>
    </location>
</feature>
<feature type="transmembrane region" description="Helical" evidence="3">
    <location>
        <begin position="12"/>
        <end position="31"/>
    </location>
</feature>
<keyword evidence="1" id="KW-0175">Coiled coil</keyword>
<name>A0ABN3K019_9ACTN</name>
<reference evidence="4 5" key="1">
    <citation type="journal article" date="2019" name="Int. J. Syst. Evol. Microbiol.">
        <title>The Global Catalogue of Microorganisms (GCM) 10K type strain sequencing project: providing services to taxonomists for standard genome sequencing and annotation.</title>
        <authorList>
            <consortium name="The Broad Institute Genomics Platform"/>
            <consortium name="The Broad Institute Genome Sequencing Center for Infectious Disease"/>
            <person name="Wu L."/>
            <person name="Ma J."/>
        </authorList>
    </citation>
    <scope>NUCLEOTIDE SEQUENCE [LARGE SCALE GENOMIC DNA]</scope>
    <source>
        <strain evidence="4 5">JCM 3325</strain>
    </source>
</reference>
<keyword evidence="3" id="KW-0812">Transmembrane</keyword>
<keyword evidence="3" id="KW-0472">Membrane</keyword>
<evidence type="ECO:0000256" key="3">
    <source>
        <dbReference type="SAM" id="Phobius"/>
    </source>
</evidence>
<evidence type="ECO:0000256" key="2">
    <source>
        <dbReference type="SAM" id="MobiDB-lite"/>
    </source>
</evidence>
<dbReference type="EMBL" id="BAAARW010000030">
    <property type="protein sequence ID" value="GAA2445509.1"/>
    <property type="molecule type" value="Genomic_DNA"/>
</dbReference>
<evidence type="ECO:0000313" key="5">
    <source>
        <dbReference type="Proteomes" id="UP001501231"/>
    </source>
</evidence>
<sequence length="106" mass="11161">MRIPRRVDTALERHGGALALTTALVIAAAALRWQPALATFVLGAVLGGFLGHRRLSGRLRRARRENGELLRQNGALRHRNSVLTGGFAAGVPPRPVAAGTDHAGAS</sequence>